<reference evidence="2 3" key="1">
    <citation type="submission" date="2019-10" db="EMBL/GenBank/DDBJ databases">
        <title>Draft Genome Sequence of the Caffeine Degrading Methylotroph Methylorubrum populi PINKEL.</title>
        <authorList>
            <person name="Dawson S.C."/>
            <person name="Zhang X."/>
            <person name="Wright M.E."/>
            <person name="Sharma G."/>
            <person name="Langner J.T."/>
            <person name="Ditty J.L."/>
            <person name="Subuyuj G.A."/>
        </authorList>
    </citation>
    <scope>NUCLEOTIDE SEQUENCE [LARGE SCALE GENOMIC DNA]</scope>
    <source>
        <strain evidence="2 3">Pinkel</strain>
    </source>
</reference>
<proteinExistence type="predicted"/>
<dbReference type="SUPFAM" id="SSF69618">
    <property type="entry name" value="HemD-like"/>
    <property type="match status" value="1"/>
</dbReference>
<dbReference type="GO" id="GO:0004852">
    <property type="term" value="F:uroporphyrinogen-III synthase activity"/>
    <property type="evidence" value="ECO:0007669"/>
    <property type="project" value="UniProtKB-EC"/>
</dbReference>
<evidence type="ECO:0000259" key="1">
    <source>
        <dbReference type="Pfam" id="PF02602"/>
    </source>
</evidence>
<dbReference type="CDD" id="cd06578">
    <property type="entry name" value="HemD"/>
    <property type="match status" value="1"/>
</dbReference>
<dbReference type="GO" id="GO:0033014">
    <property type="term" value="P:tetrapyrrole biosynthetic process"/>
    <property type="evidence" value="ECO:0007669"/>
    <property type="project" value="InterPro"/>
</dbReference>
<protein>
    <submittedName>
        <fullName evidence="2">Uroporphyrinogen-III synthase</fullName>
        <ecNumber evidence="2">4.2.1.75</ecNumber>
    </submittedName>
</protein>
<feature type="domain" description="Tetrapyrrole biosynthesis uroporphyrinogen III synthase" evidence="1">
    <location>
        <begin position="32"/>
        <end position="247"/>
    </location>
</feature>
<dbReference type="EMBL" id="WEKV01000003">
    <property type="protein sequence ID" value="KAB7787543.1"/>
    <property type="molecule type" value="Genomic_DNA"/>
</dbReference>
<comment type="caution">
    <text evidence="2">The sequence shown here is derived from an EMBL/GenBank/DDBJ whole genome shotgun (WGS) entry which is preliminary data.</text>
</comment>
<organism evidence="2 3">
    <name type="scientific">Methylorubrum populi</name>
    <dbReference type="NCBI Taxonomy" id="223967"/>
    <lineage>
        <taxon>Bacteria</taxon>
        <taxon>Pseudomonadati</taxon>
        <taxon>Pseudomonadota</taxon>
        <taxon>Alphaproteobacteria</taxon>
        <taxon>Hyphomicrobiales</taxon>
        <taxon>Methylobacteriaceae</taxon>
        <taxon>Methylorubrum</taxon>
    </lineage>
</organism>
<dbReference type="EC" id="4.2.1.75" evidence="2"/>
<gene>
    <name evidence="2" type="ORF">F8B43_0477</name>
</gene>
<dbReference type="AlphaFoldDB" id="A0A833JC24"/>
<dbReference type="InterPro" id="IPR036108">
    <property type="entry name" value="4pyrrol_syn_uPrphyn_synt_sf"/>
</dbReference>
<name>A0A833JC24_9HYPH</name>
<dbReference type="Gene3D" id="3.40.50.10090">
    <property type="match status" value="2"/>
</dbReference>
<evidence type="ECO:0000313" key="3">
    <source>
        <dbReference type="Proteomes" id="UP000469949"/>
    </source>
</evidence>
<dbReference type="Pfam" id="PF02602">
    <property type="entry name" value="HEM4"/>
    <property type="match status" value="1"/>
</dbReference>
<dbReference type="Proteomes" id="UP000469949">
    <property type="component" value="Unassembled WGS sequence"/>
</dbReference>
<accession>A0A833JC24</accession>
<evidence type="ECO:0000313" key="2">
    <source>
        <dbReference type="EMBL" id="KAB7787543.1"/>
    </source>
</evidence>
<sequence length="254" mass="25783">MTPPAGGACEQRMGDEGMRIWVSRPEPGAGRTARRLAERGHAALVAPVLRIAPSDGPSPAGRFDGLILTSANAAAPLAGAGLPAAPVFAVGARTAERAARAGLHPVLCADGDAADLARLVAAHVRPGGVLLHAAGEDRKAEPAARLTAEGYRVTTWTAYAALAETALPEAAARALRDRDGAPPLTAALHFSRRSAEIATHLCREAGLSGAFRALAHYCLSADVAAGLVELGVAAHFVAARPSEEALLAGLAASD</sequence>
<dbReference type="InterPro" id="IPR003754">
    <property type="entry name" value="4pyrrol_synth_uPrphyn_synth"/>
</dbReference>
<keyword evidence="2" id="KW-0456">Lyase</keyword>